<dbReference type="HOGENOM" id="CLU_001570_27_0_1"/>
<dbReference type="GO" id="GO:0020037">
    <property type="term" value="F:heme binding"/>
    <property type="evidence" value="ECO:0007669"/>
    <property type="project" value="InterPro"/>
</dbReference>
<keyword evidence="7 9" id="KW-0503">Monooxygenase</keyword>
<dbReference type="EMBL" id="KB822712">
    <property type="protein sequence ID" value="ETN45423.1"/>
    <property type="molecule type" value="Genomic_DNA"/>
</dbReference>
<dbReference type="InterPro" id="IPR002402">
    <property type="entry name" value="Cyt_P450_E_grp-II"/>
</dbReference>
<dbReference type="PROSITE" id="PS00086">
    <property type="entry name" value="CYTOCHROME_P450"/>
    <property type="match status" value="1"/>
</dbReference>
<dbReference type="PANTHER" id="PTHR24287">
    <property type="entry name" value="P450, PUTATIVE (EUROFUNG)-RELATED"/>
    <property type="match status" value="1"/>
</dbReference>
<dbReference type="PRINTS" id="PR00464">
    <property type="entry name" value="EP450II"/>
</dbReference>
<dbReference type="AlphaFoldDB" id="W2SBP3"/>
<evidence type="ECO:0000256" key="5">
    <source>
        <dbReference type="ARBA" id="ARBA00023002"/>
    </source>
</evidence>
<proteinExistence type="inferred from homology"/>
<name>W2SBP3_CYPE1</name>
<dbReference type="RefSeq" id="XP_008712151.1">
    <property type="nucleotide sequence ID" value="XM_008713929.1"/>
</dbReference>
<dbReference type="InterPro" id="IPR002974">
    <property type="entry name" value="Cyt_P450_E_CYP52_ascomycetes"/>
</dbReference>
<dbReference type="GO" id="GO:0016712">
    <property type="term" value="F:oxidoreductase activity, acting on paired donors, with incorporation or reduction of molecular oxygen, reduced flavin or flavoprotein as one donor, and incorporation of one atom of oxygen"/>
    <property type="evidence" value="ECO:0007669"/>
    <property type="project" value="InterPro"/>
</dbReference>
<dbReference type="PRINTS" id="PR01239">
    <property type="entry name" value="EP450IICYP52"/>
</dbReference>
<dbReference type="GeneID" id="19976593"/>
<dbReference type="PRINTS" id="PR00385">
    <property type="entry name" value="P450"/>
</dbReference>
<keyword evidence="6 8" id="KW-0408">Iron</keyword>
<dbReference type="Pfam" id="PF00067">
    <property type="entry name" value="p450"/>
    <property type="match status" value="1"/>
</dbReference>
<organism evidence="10 11">
    <name type="scientific">Cyphellophora europaea (strain CBS 101466)</name>
    <name type="common">Phialophora europaea</name>
    <dbReference type="NCBI Taxonomy" id="1220924"/>
    <lineage>
        <taxon>Eukaryota</taxon>
        <taxon>Fungi</taxon>
        <taxon>Dikarya</taxon>
        <taxon>Ascomycota</taxon>
        <taxon>Pezizomycotina</taxon>
        <taxon>Eurotiomycetes</taxon>
        <taxon>Chaetothyriomycetidae</taxon>
        <taxon>Chaetothyriales</taxon>
        <taxon>Cyphellophoraceae</taxon>
        <taxon>Cyphellophora</taxon>
    </lineage>
</organism>
<dbReference type="CDD" id="cd11063">
    <property type="entry name" value="CYP52"/>
    <property type="match status" value="1"/>
</dbReference>
<protein>
    <recommendedName>
        <fullName evidence="12">Cytochrome P450</fullName>
    </recommendedName>
</protein>
<evidence type="ECO:0000256" key="4">
    <source>
        <dbReference type="ARBA" id="ARBA00022723"/>
    </source>
</evidence>
<dbReference type="InterPro" id="IPR001128">
    <property type="entry name" value="Cyt_P450"/>
</dbReference>
<dbReference type="Gene3D" id="1.10.630.10">
    <property type="entry name" value="Cytochrome P450"/>
    <property type="match status" value="1"/>
</dbReference>
<evidence type="ECO:0000256" key="8">
    <source>
        <dbReference type="PIRSR" id="PIRSR602402-1"/>
    </source>
</evidence>
<dbReference type="VEuPathDB" id="FungiDB:HMPREF1541_09254"/>
<evidence type="ECO:0000256" key="3">
    <source>
        <dbReference type="ARBA" id="ARBA00022617"/>
    </source>
</evidence>
<evidence type="ECO:0000313" key="10">
    <source>
        <dbReference type="EMBL" id="ETN45423.1"/>
    </source>
</evidence>
<comment type="similarity">
    <text evidence="2 9">Belongs to the cytochrome P450 family.</text>
</comment>
<dbReference type="GO" id="GO:0005506">
    <property type="term" value="F:iron ion binding"/>
    <property type="evidence" value="ECO:0007669"/>
    <property type="project" value="InterPro"/>
</dbReference>
<feature type="binding site" description="axial binding residue" evidence="8">
    <location>
        <position position="474"/>
    </location>
    <ligand>
        <name>heme</name>
        <dbReference type="ChEBI" id="CHEBI:30413"/>
    </ligand>
    <ligandPart>
        <name>Fe</name>
        <dbReference type="ChEBI" id="CHEBI:18248"/>
    </ligandPart>
</feature>
<evidence type="ECO:0000256" key="1">
    <source>
        <dbReference type="ARBA" id="ARBA00001971"/>
    </source>
</evidence>
<dbReference type="SUPFAM" id="SSF48264">
    <property type="entry name" value="Cytochrome P450"/>
    <property type="match status" value="1"/>
</dbReference>
<gene>
    <name evidence="10" type="ORF">HMPREF1541_09254</name>
</gene>
<evidence type="ECO:0008006" key="12">
    <source>
        <dbReference type="Google" id="ProtNLM"/>
    </source>
</evidence>
<evidence type="ECO:0000256" key="7">
    <source>
        <dbReference type="ARBA" id="ARBA00023033"/>
    </source>
</evidence>
<keyword evidence="5 9" id="KW-0560">Oxidoreductase</keyword>
<keyword evidence="4 8" id="KW-0479">Metal-binding</keyword>
<evidence type="ECO:0000313" key="11">
    <source>
        <dbReference type="Proteomes" id="UP000030752"/>
    </source>
</evidence>
<evidence type="ECO:0000256" key="9">
    <source>
        <dbReference type="RuleBase" id="RU000461"/>
    </source>
</evidence>
<dbReference type="Proteomes" id="UP000030752">
    <property type="component" value="Unassembled WGS sequence"/>
</dbReference>
<dbReference type="InterPro" id="IPR036396">
    <property type="entry name" value="Cyt_P450_sf"/>
</dbReference>
<keyword evidence="11" id="KW-1185">Reference proteome</keyword>
<dbReference type="InterPro" id="IPR017972">
    <property type="entry name" value="Cyt_P450_CS"/>
</dbReference>
<dbReference type="eggNOG" id="KOG0157">
    <property type="taxonomic scope" value="Eukaryota"/>
</dbReference>
<dbReference type="PANTHER" id="PTHR24287:SF1">
    <property type="entry name" value="P450, PUTATIVE (EUROFUNG)-RELATED"/>
    <property type="match status" value="1"/>
</dbReference>
<dbReference type="STRING" id="1220924.W2SBP3"/>
<sequence length="531" mass="60366">MYPIIALLAAVTAVYLVLSSYLTRRRHARLAAEWGCQPPIRRRSKWPGGFDFVWEIIKADRTNDLVNLFEDVAKEMSPRTHTWLQAFAGATVINTLEPKNVQAILATQFKDFEFGSVRQGCFYQMFGYGIFSDNGERWEHSRALLRPQFARANIADLDSLERHLQHFMRHFQVDSSGWTQQIDLAPMFFRLSLDGATEFLFGESVDSQLLALPGYEHELTRGDHQSLNTINFSTAFDTGMAYVATKFRINDLHWMYNPPEFLRSIKEVHRFADYFVRKALDSTKSSAGQEKELEGGHKKGRYVFAEELAQATRDPVEMRNQLLHILLAGRDTTAGLLGAIFYRLAENPAIYQKLRQAVVNDFGTYEHPKNMDFAELKACSYLQYVLNEGLRLHPSVPANGRCAVRDTTLPVGGGPDGKSPVFVKKGQEVSYSVHNIQRRKDLFGEDAEEFVPERWIDRKAGWEFVPFNGGPRICLGQQYALTTAGYVVARLVQRFDQLGDLESHGPRYKHAYTVTVAPATAKMRLHEASAH</sequence>
<accession>W2SBP3</accession>
<keyword evidence="3 8" id="KW-0349">Heme</keyword>
<reference evidence="10 11" key="1">
    <citation type="submission" date="2013-03" db="EMBL/GenBank/DDBJ databases">
        <title>The Genome Sequence of Phialophora europaea CBS 101466.</title>
        <authorList>
            <consortium name="The Broad Institute Genomics Platform"/>
            <person name="Cuomo C."/>
            <person name="de Hoog S."/>
            <person name="Gorbushina A."/>
            <person name="Walker B."/>
            <person name="Young S.K."/>
            <person name="Zeng Q."/>
            <person name="Gargeya S."/>
            <person name="Fitzgerald M."/>
            <person name="Haas B."/>
            <person name="Abouelleil A."/>
            <person name="Allen A.W."/>
            <person name="Alvarado L."/>
            <person name="Arachchi H.M."/>
            <person name="Berlin A.M."/>
            <person name="Chapman S.B."/>
            <person name="Gainer-Dewar J."/>
            <person name="Goldberg J."/>
            <person name="Griggs A."/>
            <person name="Gujja S."/>
            <person name="Hansen M."/>
            <person name="Howarth C."/>
            <person name="Imamovic A."/>
            <person name="Ireland A."/>
            <person name="Larimer J."/>
            <person name="McCowan C."/>
            <person name="Murphy C."/>
            <person name="Pearson M."/>
            <person name="Poon T.W."/>
            <person name="Priest M."/>
            <person name="Roberts A."/>
            <person name="Saif S."/>
            <person name="Shea T."/>
            <person name="Sisk P."/>
            <person name="Sykes S."/>
            <person name="Wortman J."/>
            <person name="Nusbaum C."/>
            <person name="Birren B."/>
        </authorList>
    </citation>
    <scope>NUCLEOTIDE SEQUENCE [LARGE SCALE GENOMIC DNA]</scope>
    <source>
        <strain evidence="10 11">CBS 101466</strain>
    </source>
</reference>
<comment type="cofactor">
    <cofactor evidence="1 8">
        <name>heme</name>
        <dbReference type="ChEBI" id="CHEBI:30413"/>
    </cofactor>
</comment>
<dbReference type="InParanoid" id="W2SBP3"/>
<evidence type="ECO:0000256" key="2">
    <source>
        <dbReference type="ARBA" id="ARBA00010617"/>
    </source>
</evidence>
<dbReference type="InterPro" id="IPR047146">
    <property type="entry name" value="Cyt_P450_E_CYP52_fungi"/>
</dbReference>
<dbReference type="OrthoDB" id="1470350at2759"/>
<evidence type="ECO:0000256" key="6">
    <source>
        <dbReference type="ARBA" id="ARBA00023004"/>
    </source>
</evidence>